<keyword evidence="1" id="KW-0472">Membrane</keyword>
<organism evidence="2">
    <name type="scientific">Salmonella diarizonae</name>
    <dbReference type="NCBI Taxonomy" id="59204"/>
    <lineage>
        <taxon>Bacteria</taxon>
        <taxon>Pseudomonadati</taxon>
        <taxon>Pseudomonadota</taxon>
        <taxon>Gammaproteobacteria</taxon>
        <taxon>Enterobacterales</taxon>
        <taxon>Enterobacteriaceae</taxon>
        <taxon>Salmonella</taxon>
    </lineage>
</organism>
<comment type="caution">
    <text evidence="2">The sequence shown here is derived from an EMBL/GenBank/DDBJ whole genome shotgun (WGS) entry which is preliminary data.</text>
</comment>
<dbReference type="Proteomes" id="UP000839781">
    <property type="component" value="Unassembled WGS sequence"/>
</dbReference>
<keyword evidence="1" id="KW-1133">Transmembrane helix</keyword>
<sequence>MKRIDIHVEGLSVEARTNLAQSVYSAFVSAGRRAVSAFALGVAVASVILFGTQWVLFTLDVGRDDTDGKTRSGLNLYTDHKTGCQYLGNGSGLTPRMDALGYQVCSEKTKGGKQ</sequence>
<dbReference type="EMBL" id="AAIYJF010000004">
    <property type="protein sequence ID" value="ECJ4376987.1"/>
    <property type="molecule type" value="Genomic_DNA"/>
</dbReference>
<name>A0A5Y3W0X7_SALDZ</name>
<evidence type="ECO:0000256" key="1">
    <source>
        <dbReference type="SAM" id="Phobius"/>
    </source>
</evidence>
<evidence type="ECO:0000313" key="2">
    <source>
        <dbReference type="EMBL" id="ECJ4376987.1"/>
    </source>
</evidence>
<dbReference type="AlphaFoldDB" id="A0A5Y3W0X7"/>
<protein>
    <submittedName>
        <fullName evidence="2">Uncharacterized protein</fullName>
    </submittedName>
</protein>
<feature type="transmembrane region" description="Helical" evidence="1">
    <location>
        <begin position="34"/>
        <end position="56"/>
    </location>
</feature>
<accession>A0A5Y3W0X7</accession>
<keyword evidence="1" id="KW-0812">Transmembrane</keyword>
<reference evidence="2" key="1">
    <citation type="submission" date="2018-05" db="EMBL/GenBank/DDBJ databases">
        <authorList>
            <person name="Ashton P.M."/>
            <person name="Dallman T."/>
            <person name="Nair S."/>
            <person name="De Pinna E."/>
            <person name="Peters T."/>
            <person name="Grant K."/>
        </authorList>
    </citation>
    <scope>NUCLEOTIDE SEQUENCE [LARGE SCALE GENOMIC DNA]</scope>
    <source>
        <strain evidence="2">474878</strain>
    </source>
</reference>
<gene>
    <name evidence="2" type="ORF">DLB95_06700</name>
</gene>
<proteinExistence type="predicted"/>